<accession>C6XDJ7</accession>
<dbReference type="Gene3D" id="3.60.15.10">
    <property type="entry name" value="Ribonuclease Z/Hydroxyacylglutathione hydrolase-like"/>
    <property type="match status" value="1"/>
</dbReference>
<dbReference type="KEGG" id="mei:Msip34_1377"/>
<dbReference type="AlphaFoldDB" id="C6XDJ7"/>
<dbReference type="Proteomes" id="UP000002743">
    <property type="component" value="Chromosome"/>
</dbReference>
<keyword evidence="3" id="KW-1185">Reference proteome</keyword>
<dbReference type="InterPro" id="IPR036866">
    <property type="entry name" value="RibonucZ/Hydroxyglut_hydro"/>
</dbReference>
<dbReference type="HOGENOM" id="CLU_044538_2_1_4"/>
<dbReference type="EMBL" id="CP001674">
    <property type="protein sequence ID" value="ACT50622.1"/>
    <property type="molecule type" value="Genomic_DNA"/>
</dbReference>
<dbReference type="OrthoDB" id="9803916at2"/>
<protein>
    <submittedName>
        <fullName evidence="2">Beta-lactamase domain protein</fullName>
    </submittedName>
</protein>
<dbReference type="SMART" id="SM00849">
    <property type="entry name" value="Lactamase_B"/>
    <property type="match status" value="1"/>
</dbReference>
<gene>
    <name evidence="2" type="ordered locus">Msip34_1377</name>
</gene>
<dbReference type="PANTHER" id="PTHR42663">
    <property type="entry name" value="HYDROLASE C777.06C-RELATED-RELATED"/>
    <property type="match status" value="1"/>
</dbReference>
<organism evidence="2 3">
    <name type="scientific">Methylovorus glucosotrophus (strain SIP3-4)</name>
    <dbReference type="NCBI Taxonomy" id="582744"/>
    <lineage>
        <taxon>Bacteria</taxon>
        <taxon>Pseudomonadati</taxon>
        <taxon>Pseudomonadota</taxon>
        <taxon>Betaproteobacteria</taxon>
        <taxon>Nitrosomonadales</taxon>
        <taxon>Methylophilaceae</taxon>
        <taxon>Methylovorus</taxon>
    </lineage>
</organism>
<dbReference type="RefSeq" id="WP_013442232.1">
    <property type="nucleotide sequence ID" value="NC_012969.1"/>
</dbReference>
<dbReference type="CDD" id="cd16279">
    <property type="entry name" value="metallo-hydrolase-like_MBL-fold"/>
    <property type="match status" value="1"/>
</dbReference>
<name>C6XDJ7_METGS</name>
<evidence type="ECO:0000259" key="1">
    <source>
        <dbReference type="SMART" id="SM00849"/>
    </source>
</evidence>
<feature type="domain" description="Metallo-beta-lactamase" evidence="1">
    <location>
        <begin position="35"/>
        <end position="227"/>
    </location>
</feature>
<reference evidence="3" key="1">
    <citation type="submission" date="2009-07" db="EMBL/GenBank/DDBJ databases">
        <title>Complete sequence of chromosome of Methylovorus sp. SIP3-4.</title>
        <authorList>
            <person name="Lucas S."/>
            <person name="Copeland A."/>
            <person name="Lapidus A."/>
            <person name="Glavina del Rio T."/>
            <person name="Tice H."/>
            <person name="Bruce D."/>
            <person name="Goodwin L."/>
            <person name="Pitluck S."/>
            <person name="Clum A."/>
            <person name="Larimer F."/>
            <person name="Land M."/>
            <person name="Hauser L."/>
            <person name="Kyrpides N."/>
            <person name="Mikhailova N."/>
            <person name="Kayluzhnaya M."/>
            <person name="Chistoserdova L."/>
        </authorList>
    </citation>
    <scope>NUCLEOTIDE SEQUENCE [LARGE SCALE GENOMIC DNA]</scope>
    <source>
        <strain evidence="3">SIP3-4</strain>
    </source>
</reference>
<dbReference type="eggNOG" id="COG1235">
    <property type="taxonomic scope" value="Bacteria"/>
</dbReference>
<dbReference type="PANTHER" id="PTHR42663:SF6">
    <property type="entry name" value="HYDROLASE C777.06C-RELATED"/>
    <property type="match status" value="1"/>
</dbReference>
<evidence type="ECO:0000313" key="3">
    <source>
        <dbReference type="Proteomes" id="UP000002743"/>
    </source>
</evidence>
<dbReference type="InterPro" id="IPR001279">
    <property type="entry name" value="Metallo-B-lactamas"/>
</dbReference>
<reference evidence="2 3" key="2">
    <citation type="journal article" date="2011" name="J. Bacteriol.">
        <title>Genomes of three methylotrophs from a single niche uncover genetic and metabolic divergence of Methylophilaceae.</title>
        <authorList>
            <person name="Lapidus A."/>
            <person name="Clum A."/>
            <person name="Labutti K."/>
            <person name="Kaluzhnaya M.G."/>
            <person name="Lim S."/>
            <person name="Beck D.A."/>
            <person name="Glavina Del Rio T."/>
            <person name="Nolan M."/>
            <person name="Mavromatis K."/>
            <person name="Huntemann M."/>
            <person name="Lucas S."/>
            <person name="Lidstrom M.E."/>
            <person name="Ivanova N."/>
            <person name="Chistoserdova L."/>
        </authorList>
    </citation>
    <scope>NUCLEOTIDE SEQUENCE [LARGE SCALE GENOMIC DNA]</scope>
    <source>
        <strain evidence="2 3">SIP3-4</strain>
    </source>
</reference>
<proteinExistence type="predicted"/>
<sequence length="254" mass="28089">MQLTMLGVGSSAGTPVVGCQCATCRSSDARNKRTRCSSAITFPNGEVVLIDTGPDLRFQALREGLNRVDAVLYTHTHADHLHGIDDLRAFCQIQRKQIPLYGKADALAHIADKFGYTIREPSDFWDLPVLGLNEVKAPFELFGQTVTPIPVKHGYSDILGFRIGNLAYLTDVSEIPEASLPLLQGLDVLLLDCLRYKPHYTHINLEQSLEYAAMIAAADTYLIHMTHEMEYAAVSALLPPNVHVGYDGLQLHFE</sequence>
<evidence type="ECO:0000313" key="2">
    <source>
        <dbReference type="EMBL" id="ACT50622.1"/>
    </source>
</evidence>
<dbReference type="SUPFAM" id="SSF56281">
    <property type="entry name" value="Metallo-hydrolase/oxidoreductase"/>
    <property type="match status" value="1"/>
</dbReference>
<dbReference type="Pfam" id="PF12706">
    <property type="entry name" value="Lactamase_B_2"/>
    <property type="match status" value="1"/>
</dbReference>
<dbReference type="STRING" id="582744.Msip34_1377"/>